<evidence type="ECO:0000313" key="2">
    <source>
        <dbReference type="EMBL" id="NVO76558.1"/>
    </source>
</evidence>
<dbReference type="SUPFAM" id="SSF52821">
    <property type="entry name" value="Rhodanese/Cell cycle control phosphatase"/>
    <property type="match status" value="1"/>
</dbReference>
<dbReference type="PANTHER" id="PTHR43031">
    <property type="entry name" value="FAD-DEPENDENT OXIDOREDUCTASE"/>
    <property type="match status" value="1"/>
</dbReference>
<sequence length="134" mass="14971">MLKKGYQQLVDEAYAQIKTYSVAEALTKLDKGDVQFIDVRDIRELEREGVIAGAFHAPRGMIEFWVDPDSPYFRPVFGEKKEFILFCAAGWRSALTTKTLMDMGLDNVAHIEGGFTAWKAAGAPTVAKEIKKVV</sequence>
<organism evidence="2 3">
    <name type="scientific">Undibacterium oligocarboniphilum</name>
    <dbReference type="NCBI Taxonomy" id="666702"/>
    <lineage>
        <taxon>Bacteria</taxon>
        <taxon>Pseudomonadati</taxon>
        <taxon>Pseudomonadota</taxon>
        <taxon>Betaproteobacteria</taxon>
        <taxon>Burkholderiales</taxon>
        <taxon>Oxalobacteraceae</taxon>
        <taxon>Undibacterium</taxon>
    </lineage>
</organism>
<feature type="domain" description="Rhodanese" evidence="1">
    <location>
        <begin position="30"/>
        <end position="127"/>
    </location>
</feature>
<dbReference type="RefSeq" id="WP_176801814.1">
    <property type="nucleotide sequence ID" value="NZ_JABXYJ010000001.1"/>
</dbReference>
<dbReference type="CDD" id="cd01447">
    <property type="entry name" value="Polysulfide_ST"/>
    <property type="match status" value="1"/>
</dbReference>
<dbReference type="PANTHER" id="PTHR43031:SF1">
    <property type="entry name" value="PYRIDINE NUCLEOTIDE-DISULPHIDE OXIDOREDUCTASE"/>
    <property type="match status" value="1"/>
</dbReference>
<dbReference type="EMBL" id="JABXYJ010000001">
    <property type="protein sequence ID" value="NVO76558.1"/>
    <property type="molecule type" value="Genomic_DNA"/>
</dbReference>
<proteinExistence type="predicted"/>
<dbReference type="InterPro" id="IPR050229">
    <property type="entry name" value="GlpE_sulfurtransferase"/>
</dbReference>
<gene>
    <name evidence="2" type="ORF">HV832_01755</name>
</gene>
<dbReference type="SMART" id="SM00450">
    <property type="entry name" value="RHOD"/>
    <property type="match status" value="1"/>
</dbReference>
<comment type="caution">
    <text evidence="2">The sequence shown here is derived from an EMBL/GenBank/DDBJ whole genome shotgun (WGS) entry which is preliminary data.</text>
</comment>
<dbReference type="Proteomes" id="UP000588051">
    <property type="component" value="Unassembled WGS sequence"/>
</dbReference>
<dbReference type="Pfam" id="PF00581">
    <property type="entry name" value="Rhodanese"/>
    <property type="match status" value="1"/>
</dbReference>
<name>A0A850QB42_9BURK</name>
<dbReference type="AlphaFoldDB" id="A0A850QB42"/>
<keyword evidence="3" id="KW-1185">Reference proteome</keyword>
<accession>A0A850QB42</accession>
<reference evidence="2 3" key="1">
    <citation type="submission" date="2020-06" db="EMBL/GenBank/DDBJ databases">
        <authorList>
            <person name="Qiu C."/>
            <person name="Liu Z."/>
        </authorList>
    </citation>
    <scope>NUCLEOTIDE SEQUENCE [LARGE SCALE GENOMIC DNA]</scope>
    <source>
        <strain evidence="2 3">EM 1</strain>
    </source>
</reference>
<dbReference type="InterPro" id="IPR001763">
    <property type="entry name" value="Rhodanese-like_dom"/>
</dbReference>
<dbReference type="InterPro" id="IPR036873">
    <property type="entry name" value="Rhodanese-like_dom_sf"/>
</dbReference>
<dbReference type="PROSITE" id="PS50206">
    <property type="entry name" value="RHODANESE_3"/>
    <property type="match status" value="1"/>
</dbReference>
<dbReference type="Gene3D" id="3.40.250.10">
    <property type="entry name" value="Rhodanese-like domain"/>
    <property type="match status" value="1"/>
</dbReference>
<protein>
    <submittedName>
        <fullName evidence="2">Rhodanese-like domain-containing protein</fullName>
    </submittedName>
</protein>
<evidence type="ECO:0000313" key="3">
    <source>
        <dbReference type="Proteomes" id="UP000588051"/>
    </source>
</evidence>
<evidence type="ECO:0000259" key="1">
    <source>
        <dbReference type="PROSITE" id="PS50206"/>
    </source>
</evidence>